<evidence type="ECO:0000313" key="2">
    <source>
        <dbReference type="EMBL" id="PWZ12730.1"/>
    </source>
</evidence>
<dbReference type="EMBL" id="NCVQ01000008">
    <property type="protein sequence ID" value="PWZ12730.1"/>
    <property type="molecule type" value="Genomic_DNA"/>
</dbReference>
<evidence type="ECO:0000256" key="1">
    <source>
        <dbReference type="SAM" id="MobiDB-lite"/>
    </source>
</evidence>
<accession>A0A3L6DVU2</accession>
<dbReference type="Proteomes" id="UP000251960">
    <property type="component" value="Chromosome 7"/>
</dbReference>
<protein>
    <submittedName>
        <fullName evidence="2">Uncharacterized protein</fullName>
    </submittedName>
</protein>
<organism evidence="2">
    <name type="scientific">Zea mays</name>
    <name type="common">Maize</name>
    <dbReference type="NCBI Taxonomy" id="4577"/>
    <lineage>
        <taxon>Eukaryota</taxon>
        <taxon>Viridiplantae</taxon>
        <taxon>Streptophyta</taxon>
        <taxon>Embryophyta</taxon>
        <taxon>Tracheophyta</taxon>
        <taxon>Spermatophyta</taxon>
        <taxon>Magnoliopsida</taxon>
        <taxon>Liliopsida</taxon>
        <taxon>Poales</taxon>
        <taxon>Poaceae</taxon>
        <taxon>PACMAD clade</taxon>
        <taxon>Panicoideae</taxon>
        <taxon>Andropogonodae</taxon>
        <taxon>Andropogoneae</taxon>
        <taxon>Tripsacinae</taxon>
        <taxon>Zea</taxon>
    </lineage>
</organism>
<feature type="region of interest" description="Disordered" evidence="1">
    <location>
        <begin position="1"/>
        <end position="25"/>
    </location>
</feature>
<dbReference type="AlphaFoldDB" id="A0A3L6DVU2"/>
<sequence>DQSYRRHRFNVENPSKAKGKKPRRRSVTSHYFRVFTHRRRFTIQIIISYSLQRYL</sequence>
<proteinExistence type="predicted"/>
<reference evidence="2" key="1">
    <citation type="journal article" date="2018" name="Nat. Genet.">
        <title>Extensive intraspecific gene order and gene structural variations between Mo17 and other maize genomes.</title>
        <authorList>
            <person name="Sun S."/>
            <person name="Zhou Y."/>
            <person name="Chen J."/>
            <person name="Shi J."/>
            <person name="Zhao H."/>
            <person name="Zhao H."/>
            <person name="Song W."/>
            <person name="Zhang M."/>
            <person name="Cui Y."/>
            <person name="Dong X."/>
            <person name="Liu H."/>
            <person name="Ma X."/>
            <person name="Jiao Y."/>
            <person name="Wang B."/>
            <person name="Wei X."/>
            <person name="Stein J.C."/>
            <person name="Glaubitz J.C."/>
            <person name="Lu F."/>
            <person name="Yu G."/>
            <person name="Liang C."/>
            <person name="Fengler K."/>
            <person name="Li B."/>
            <person name="Rafalski A."/>
            <person name="Schnable P.S."/>
            <person name="Ware D.H."/>
            <person name="Buckler E.S."/>
            <person name="Lai J."/>
        </authorList>
    </citation>
    <scope>NUCLEOTIDE SEQUENCE [LARGE SCALE GENOMIC DNA]</scope>
    <source>
        <tissue evidence="2">Seedling</tissue>
    </source>
</reference>
<comment type="caution">
    <text evidence="2">The sequence shown here is derived from an EMBL/GenBank/DDBJ whole genome shotgun (WGS) entry which is preliminary data.</text>
</comment>
<feature type="non-terminal residue" evidence="2">
    <location>
        <position position="1"/>
    </location>
</feature>
<name>A0A3L6DVU2_MAIZE</name>
<gene>
    <name evidence="2" type="ORF">Zm00014a_000245</name>
</gene>